<feature type="region of interest" description="Disordered" evidence="1">
    <location>
        <begin position="1"/>
        <end position="104"/>
    </location>
</feature>
<reference evidence="2" key="1">
    <citation type="journal article" date="2023" name="Mol. Biol. Evol.">
        <title>Third-Generation Sequencing Reveals the Adaptive Role of the Epigenome in Three Deep-Sea Polychaetes.</title>
        <authorList>
            <person name="Perez M."/>
            <person name="Aroh O."/>
            <person name="Sun Y."/>
            <person name="Lan Y."/>
            <person name="Juniper S.K."/>
            <person name="Young C.R."/>
            <person name="Angers B."/>
            <person name="Qian P.Y."/>
        </authorList>
    </citation>
    <scope>NUCLEOTIDE SEQUENCE</scope>
    <source>
        <strain evidence="2">R07B-5</strain>
    </source>
</reference>
<feature type="compositionally biased region" description="Basic and acidic residues" evidence="1">
    <location>
        <begin position="68"/>
        <end position="79"/>
    </location>
</feature>
<evidence type="ECO:0000313" key="3">
    <source>
        <dbReference type="Proteomes" id="UP001209878"/>
    </source>
</evidence>
<feature type="region of interest" description="Disordered" evidence="1">
    <location>
        <begin position="301"/>
        <end position="346"/>
    </location>
</feature>
<sequence length="505" mass="55600">MTDECLDIPTDIQGTVGESDAIDTPTNTNGVDDSPTADPVGGGRPTSALDQDAEARDEHDPAINPTAKPEETEAVHDGVHVPTSAWTEGAGNGSDQQKTGNAQRDETVLDVDVQRTSHCDSPTKSPLLTPELFNPGNISVEISGKSERENRDGDHVFSEYADSPSPNYFRGKVNTPASAFTDPQELLPYNDRRSLLDSDPMYRRAVTVAGGRYPSDQRLVRRRTPLISLETPPVGNYSPRYFYVEQKRPTPMQPLKVWRGYQGNVYFEPIHVNRANYLVPEPPPSPALEQYSDTLRQIMKRNKRKHSSPPRTITRQSAARSETATATATTPADENAPSRGGGSVVKGSRKMALLDEDAILDGDNEALREDIVWLKQRICKGSVAHKIYALRNKEIPLLSLAKSADASPKQPPTPRAPGGSMQTSYNSFPELAVLRSRSRRTGQQSNREDIGAHDLISAQPPPADRANFEDGALHFNARPFPGYGLRGRMRVSRTISPRRPQHKVF</sequence>
<feature type="compositionally biased region" description="Low complexity" evidence="1">
    <location>
        <begin position="314"/>
        <end position="332"/>
    </location>
</feature>
<evidence type="ECO:0000313" key="2">
    <source>
        <dbReference type="EMBL" id="KAK2188446.1"/>
    </source>
</evidence>
<feature type="region of interest" description="Disordered" evidence="1">
    <location>
        <begin position="402"/>
        <end position="465"/>
    </location>
</feature>
<proteinExistence type="predicted"/>
<dbReference type="AlphaFoldDB" id="A0AAD9P5C4"/>
<dbReference type="Proteomes" id="UP001209878">
    <property type="component" value="Unassembled WGS sequence"/>
</dbReference>
<comment type="caution">
    <text evidence="2">The sequence shown here is derived from an EMBL/GenBank/DDBJ whole genome shotgun (WGS) entry which is preliminary data.</text>
</comment>
<dbReference type="EMBL" id="JAODUO010000132">
    <property type="protein sequence ID" value="KAK2188446.1"/>
    <property type="molecule type" value="Genomic_DNA"/>
</dbReference>
<gene>
    <name evidence="2" type="ORF">NP493_132g05013</name>
</gene>
<evidence type="ECO:0000256" key="1">
    <source>
        <dbReference type="SAM" id="MobiDB-lite"/>
    </source>
</evidence>
<name>A0AAD9P5C4_RIDPI</name>
<accession>A0AAD9P5C4</accession>
<organism evidence="2 3">
    <name type="scientific">Ridgeia piscesae</name>
    <name type="common">Tubeworm</name>
    <dbReference type="NCBI Taxonomy" id="27915"/>
    <lineage>
        <taxon>Eukaryota</taxon>
        <taxon>Metazoa</taxon>
        <taxon>Spiralia</taxon>
        <taxon>Lophotrochozoa</taxon>
        <taxon>Annelida</taxon>
        <taxon>Polychaeta</taxon>
        <taxon>Sedentaria</taxon>
        <taxon>Canalipalpata</taxon>
        <taxon>Sabellida</taxon>
        <taxon>Siboglinidae</taxon>
        <taxon>Ridgeia</taxon>
    </lineage>
</organism>
<keyword evidence="3" id="KW-1185">Reference proteome</keyword>
<protein>
    <submittedName>
        <fullName evidence="2">Uncharacterized protein</fullName>
    </submittedName>
</protein>
<feature type="compositionally biased region" description="Polar residues" evidence="1">
    <location>
        <begin position="93"/>
        <end position="102"/>
    </location>
</feature>